<evidence type="ECO:0000256" key="1">
    <source>
        <dbReference type="SAM" id="MobiDB-lite"/>
    </source>
</evidence>
<reference evidence="3" key="1">
    <citation type="submission" date="2009-11" db="EMBL/GenBank/DDBJ databases">
        <authorList>
            <consortium name="The Broad Institute Genome Sequencing Platform"/>
            <person name="Ward D."/>
            <person name="Feldgarden M."/>
            <person name="Earl A."/>
            <person name="Young S.K."/>
            <person name="Zeng Q."/>
            <person name="Koehrsen M."/>
            <person name="Alvarado L."/>
            <person name="Berlin A."/>
            <person name="Bochicchio J."/>
            <person name="Borenstein D."/>
            <person name="Chapman S.B."/>
            <person name="Chen Z."/>
            <person name="Engels R."/>
            <person name="Freedman E."/>
            <person name="Gellesch M."/>
            <person name="Goldberg J."/>
            <person name="Griggs A."/>
            <person name="Gujja S."/>
            <person name="Heilman E."/>
            <person name="Heiman D."/>
            <person name="Hepburn T."/>
            <person name="Howarth C."/>
            <person name="Jen D."/>
            <person name="Larson L."/>
            <person name="Lewis B."/>
            <person name="Mehta T."/>
            <person name="Park D."/>
            <person name="Pearson M."/>
            <person name="Roberts A."/>
            <person name="Saif S."/>
            <person name="Shea T."/>
            <person name="Shenoy N."/>
            <person name="Sisk P."/>
            <person name="Stolte C."/>
            <person name="Sykes S."/>
            <person name="Thomson T."/>
            <person name="Walk T."/>
            <person name="White J."/>
            <person name="Yandava C."/>
            <person name="Izard J."/>
            <person name="Baranova O.V."/>
            <person name="Blanton J.M."/>
            <person name="Tanner A.C."/>
            <person name="Dewhirst F.E."/>
            <person name="Haas B."/>
            <person name="Nusbaum C."/>
            <person name="Birren B."/>
        </authorList>
    </citation>
    <scope>NUCLEOTIDE SEQUENCE [LARGE SCALE GENOMIC DNA]</scope>
    <source>
        <strain evidence="3">1-1 BBBD Race 1</strain>
    </source>
</reference>
<feature type="compositionally biased region" description="Basic and acidic residues" evidence="1">
    <location>
        <begin position="169"/>
        <end position="186"/>
    </location>
</feature>
<feature type="compositionally biased region" description="Pro residues" evidence="1">
    <location>
        <begin position="265"/>
        <end position="276"/>
    </location>
</feature>
<keyword evidence="5" id="KW-1185">Reference proteome</keyword>
<evidence type="ECO:0000313" key="3">
    <source>
        <dbReference type="EMBL" id="OAV89672.1"/>
    </source>
</evidence>
<dbReference type="EMBL" id="ADAS02000121">
    <property type="protein sequence ID" value="OAV89672.1"/>
    <property type="molecule type" value="Genomic_DNA"/>
</dbReference>
<gene>
    <name evidence="3" type="ORF">PTTG_28601</name>
</gene>
<proteinExistence type="predicted"/>
<evidence type="ECO:0000313" key="4">
    <source>
        <dbReference type="EnsemblFungi" id="PTTG_28601-t43_1-p1"/>
    </source>
</evidence>
<keyword evidence="2" id="KW-0732">Signal</keyword>
<evidence type="ECO:0000313" key="5">
    <source>
        <dbReference type="Proteomes" id="UP000005240"/>
    </source>
</evidence>
<evidence type="ECO:0000256" key="2">
    <source>
        <dbReference type="SAM" id="SignalP"/>
    </source>
</evidence>
<dbReference type="VEuPathDB" id="FungiDB:PTTG_28601"/>
<dbReference type="Proteomes" id="UP000005240">
    <property type="component" value="Unassembled WGS sequence"/>
</dbReference>
<organism evidence="3">
    <name type="scientific">Puccinia triticina (isolate 1-1 / race 1 (BBBD))</name>
    <name type="common">Brown leaf rust fungus</name>
    <dbReference type="NCBI Taxonomy" id="630390"/>
    <lineage>
        <taxon>Eukaryota</taxon>
        <taxon>Fungi</taxon>
        <taxon>Dikarya</taxon>
        <taxon>Basidiomycota</taxon>
        <taxon>Pucciniomycotina</taxon>
        <taxon>Pucciniomycetes</taxon>
        <taxon>Pucciniales</taxon>
        <taxon>Pucciniaceae</taxon>
        <taxon>Puccinia</taxon>
    </lineage>
</organism>
<feature type="chain" id="PRO_5008109742" evidence="2">
    <location>
        <begin position="25"/>
        <end position="276"/>
    </location>
</feature>
<feature type="signal peptide" evidence="2">
    <location>
        <begin position="1"/>
        <end position="24"/>
    </location>
</feature>
<dbReference type="EnsemblFungi" id="PTTG_28601-t43_1">
    <property type="protein sequence ID" value="PTTG_28601-t43_1-p1"/>
    <property type="gene ID" value="PTTG_28601"/>
</dbReference>
<reference evidence="4" key="4">
    <citation type="submission" date="2025-05" db="UniProtKB">
        <authorList>
            <consortium name="EnsemblFungi"/>
        </authorList>
    </citation>
    <scope>IDENTIFICATION</scope>
    <source>
        <strain evidence="4">isolate 1-1 / race 1 (BBBD)</strain>
    </source>
</reference>
<sequence>MVSVKLAQLISITVFASTCMNIQAGTLTTRTIEIPKTSDTSTVALDPSSGKPVGLSENLITGESKALRVEGSPGSSNGSMTKGKNNGANQKKTRSLASNKRSSRTSLSRRDQQSTSVTPPKTKELVSGTQDTGRRHGAKKSAMGKRSISSVNSPEAPAVARPALVPEVPLRRRLESSSETENEAKPKKTRPMTPTRPKMMKRKENEATSTKLTEGQETKEVPKKGGLRSFLKNVVSGGDGVVTGANDKGKGTTSQKPDGDTGKLSPPPPPKVHNDD</sequence>
<accession>A0A180GBF1</accession>
<feature type="region of interest" description="Disordered" evidence="1">
    <location>
        <begin position="38"/>
        <end position="276"/>
    </location>
</feature>
<feature type="compositionally biased region" description="Basic and acidic residues" evidence="1">
    <location>
        <begin position="214"/>
        <end position="223"/>
    </location>
</feature>
<reference evidence="4 5" key="3">
    <citation type="journal article" date="2017" name="G3 (Bethesda)">
        <title>Comparative analysis highlights variable genome content of wheat rusts and divergence of the mating loci.</title>
        <authorList>
            <person name="Cuomo C.A."/>
            <person name="Bakkeren G."/>
            <person name="Khalil H.B."/>
            <person name="Panwar V."/>
            <person name="Joly D."/>
            <person name="Linning R."/>
            <person name="Sakthikumar S."/>
            <person name="Song X."/>
            <person name="Adiconis X."/>
            <person name="Fan L."/>
            <person name="Goldberg J.M."/>
            <person name="Levin J.Z."/>
            <person name="Young S."/>
            <person name="Zeng Q."/>
            <person name="Anikster Y."/>
            <person name="Bruce M."/>
            <person name="Wang M."/>
            <person name="Yin C."/>
            <person name="McCallum B."/>
            <person name="Szabo L.J."/>
            <person name="Hulbert S."/>
            <person name="Chen X."/>
            <person name="Fellers J.P."/>
        </authorList>
    </citation>
    <scope>NUCLEOTIDE SEQUENCE</scope>
    <source>
        <strain evidence="4">isolate 1-1 / race 1 (BBBD)</strain>
        <strain evidence="5">Isolate 1-1 / race 1 (BBBD)</strain>
    </source>
</reference>
<name>A0A180GBF1_PUCT1</name>
<feature type="compositionally biased region" description="Polar residues" evidence="1">
    <location>
        <begin position="73"/>
        <end position="106"/>
    </location>
</feature>
<reference evidence="3" key="2">
    <citation type="submission" date="2016-05" db="EMBL/GenBank/DDBJ databases">
        <title>Comparative analysis highlights variable genome content of wheat rusts and divergence of the mating loci.</title>
        <authorList>
            <person name="Cuomo C.A."/>
            <person name="Bakkeren G."/>
            <person name="Szabo L."/>
            <person name="Khalil H."/>
            <person name="Joly D."/>
            <person name="Goldberg J."/>
            <person name="Young S."/>
            <person name="Zeng Q."/>
            <person name="Fellers J."/>
        </authorList>
    </citation>
    <scope>NUCLEOTIDE SEQUENCE [LARGE SCALE GENOMIC DNA]</scope>
    <source>
        <strain evidence="3">1-1 BBBD Race 1</strain>
    </source>
</reference>
<protein>
    <submittedName>
        <fullName evidence="3 4">Uncharacterized protein</fullName>
    </submittedName>
</protein>
<dbReference type="AlphaFoldDB" id="A0A180GBF1"/>